<name>A0A4U0RE15_9RHOB</name>
<dbReference type="AlphaFoldDB" id="A0A4U0RE15"/>
<sequence length="69" mass="7805">MIPGPSDPCWQRAICSEKDLSAASLATKILVSRLRQETKSNPSKVNEKIAELRKYFEKYTFAAKDIALF</sequence>
<dbReference type="EMBL" id="SUNI01000003">
    <property type="protein sequence ID" value="TJZ92820.1"/>
    <property type="molecule type" value="Genomic_DNA"/>
</dbReference>
<evidence type="ECO:0000313" key="2">
    <source>
        <dbReference type="Proteomes" id="UP000309747"/>
    </source>
</evidence>
<gene>
    <name evidence="1" type="ORF">FA743_04735</name>
</gene>
<keyword evidence="2" id="KW-1185">Reference proteome</keyword>
<organism evidence="1 2">
    <name type="scientific">Paracoccus gahaiensis</name>
    <dbReference type="NCBI Taxonomy" id="1706839"/>
    <lineage>
        <taxon>Bacteria</taxon>
        <taxon>Pseudomonadati</taxon>
        <taxon>Pseudomonadota</taxon>
        <taxon>Alphaproteobacteria</taxon>
        <taxon>Rhodobacterales</taxon>
        <taxon>Paracoccaceae</taxon>
        <taxon>Paracoccus</taxon>
    </lineage>
</organism>
<dbReference type="Proteomes" id="UP000309747">
    <property type="component" value="Unassembled WGS sequence"/>
</dbReference>
<reference evidence="1 2" key="1">
    <citation type="submission" date="2019-04" db="EMBL/GenBank/DDBJ databases">
        <authorList>
            <person name="Li J."/>
        </authorList>
    </citation>
    <scope>NUCLEOTIDE SEQUENCE [LARGE SCALE GENOMIC DNA]</scope>
    <source>
        <strain evidence="1 2">KCTC 42687</strain>
    </source>
</reference>
<evidence type="ECO:0000313" key="1">
    <source>
        <dbReference type="EMBL" id="TJZ92820.1"/>
    </source>
</evidence>
<protein>
    <submittedName>
        <fullName evidence="1">Uncharacterized protein</fullName>
    </submittedName>
</protein>
<comment type="caution">
    <text evidence="1">The sequence shown here is derived from an EMBL/GenBank/DDBJ whole genome shotgun (WGS) entry which is preliminary data.</text>
</comment>
<dbReference type="OrthoDB" id="7875233at2"/>
<proteinExistence type="predicted"/>
<dbReference type="RefSeq" id="WP_136884743.1">
    <property type="nucleotide sequence ID" value="NZ_SUNI01000003.1"/>
</dbReference>
<accession>A0A4U0RE15</accession>